<reference evidence="1 2" key="1">
    <citation type="submission" date="2019-03" db="EMBL/GenBank/DDBJ databases">
        <title>Draft Genome Sequence of Massilia arenosa sp. nov., a Novel Massilia Species Isolated from a Sandy-loam Maize Soil.</title>
        <authorList>
            <person name="Raths R."/>
            <person name="Peta V."/>
            <person name="Bucking H."/>
        </authorList>
    </citation>
    <scope>NUCLEOTIDE SEQUENCE [LARGE SCALE GENOMIC DNA]</scope>
    <source>
        <strain evidence="1 2">MC02</strain>
    </source>
</reference>
<dbReference type="PANTHER" id="PTHR35868:SF4">
    <property type="entry name" value="DUF2804 DOMAIN-CONTAINING PROTEIN"/>
    <property type="match status" value="1"/>
</dbReference>
<name>A0A4Y9S4H7_9BURK</name>
<sequence length="325" mass="35047">MTAPMARAPSAVVGPDGVPSLGRFQGLAECFDWHRLAPPHARGAFWRRFHHKRWHYMALATPELFCAAAVVDVGWTNTAFAYAFDRAQRRVIAAFSRDGIPGLTASVAHNALGRSRFAMAGHRVELGQQSLTLRCKDFSIDAVLAGEAPVMLAVGPALGGSIHATQKSGGLALTGSVTAAGKTWSLDGGTASYDYSNGLLARDTAWRWASAHGPRLGFNLQAGYFGAHENALWLDGAIHPLAEANFDYDPASPLAPWHITTADGLLDLTFTPEGARREDRNLLVAASRYVQPIGVFDGWVRPHQGADKVRIDSLVGVTEDHSSRW</sequence>
<gene>
    <name evidence="1" type="ORF">E4L96_16640</name>
</gene>
<dbReference type="Pfam" id="PF10974">
    <property type="entry name" value="DUF2804"/>
    <property type="match status" value="1"/>
</dbReference>
<dbReference type="Proteomes" id="UP000298438">
    <property type="component" value="Unassembled WGS sequence"/>
</dbReference>
<dbReference type="AlphaFoldDB" id="A0A4Y9S4H7"/>
<organism evidence="1 2">
    <name type="scientific">Zemynaea arenosa</name>
    <dbReference type="NCBI Taxonomy" id="2561931"/>
    <lineage>
        <taxon>Bacteria</taxon>
        <taxon>Pseudomonadati</taxon>
        <taxon>Pseudomonadota</taxon>
        <taxon>Betaproteobacteria</taxon>
        <taxon>Burkholderiales</taxon>
        <taxon>Oxalobacteraceae</taxon>
        <taxon>Telluria group</taxon>
        <taxon>Zemynaea</taxon>
    </lineage>
</organism>
<evidence type="ECO:0000313" key="1">
    <source>
        <dbReference type="EMBL" id="TFW16239.1"/>
    </source>
</evidence>
<dbReference type="RefSeq" id="WP_135208335.1">
    <property type="nucleotide sequence ID" value="NZ_SPVF01000217.1"/>
</dbReference>
<dbReference type="PANTHER" id="PTHR35868">
    <property type="entry name" value="DUF2804 DOMAIN-CONTAINING PROTEIN-RELATED"/>
    <property type="match status" value="1"/>
</dbReference>
<dbReference type="OrthoDB" id="5413160at2"/>
<dbReference type="EMBL" id="SPVF01000217">
    <property type="protein sequence ID" value="TFW16239.1"/>
    <property type="molecule type" value="Genomic_DNA"/>
</dbReference>
<accession>A0A4Y9S4H7</accession>
<protein>
    <submittedName>
        <fullName evidence="1">DUF2804 domain-containing protein</fullName>
    </submittedName>
</protein>
<dbReference type="InterPro" id="IPR021243">
    <property type="entry name" value="DUF2804"/>
</dbReference>
<proteinExistence type="predicted"/>
<evidence type="ECO:0000313" key="2">
    <source>
        <dbReference type="Proteomes" id="UP000298438"/>
    </source>
</evidence>
<dbReference type="SUPFAM" id="SSF159245">
    <property type="entry name" value="AttH-like"/>
    <property type="match status" value="1"/>
</dbReference>
<keyword evidence="2" id="KW-1185">Reference proteome</keyword>
<comment type="caution">
    <text evidence="1">The sequence shown here is derived from an EMBL/GenBank/DDBJ whole genome shotgun (WGS) entry which is preliminary data.</text>
</comment>